<evidence type="ECO:0000259" key="5">
    <source>
        <dbReference type="Pfam" id="PF05347"/>
    </source>
</evidence>
<evidence type="ECO:0000256" key="4">
    <source>
        <dbReference type="ARBA" id="ARBA00025715"/>
    </source>
</evidence>
<evidence type="ECO:0000256" key="1">
    <source>
        <dbReference type="ARBA" id="ARBA00004305"/>
    </source>
</evidence>
<comment type="subcellular location">
    <subcellularLocation>
        <location evidence="1">Mitochondrion matrix</location>
    </subcellularLocation>
</comment>
<name>A0ABR4MXJ5_9FUNG</name>
<dbReference type="PANTHER" id="PTHR13675:SF1">
    <property type="entry name" value="SUCCINATE DEHYDROGENASE ASSEMBLY FACTOR 1, MITOCHONDRIAL"/>
    <property type="match status" value="1"/>
</dbReference>
<keyword evidence="2" id="KW-0496">Mitochondrion</keyword>
<organism evidence="6 7">
    <name type="scientific">Polyrhizophydium stewartii</name>
    <dbReference type="NCBI Taxonomy" id="2732419"/>
    <lineage>
        <taxon>Eukaryota</taxon>
        <taxon>Fungi</taxon>
        <taxon>Fungi incertae sedis</taxon>
        <taxon>Chytridiomycota</taxon>
        <taxon>Chytridiomycota incertae sedis</taxon>
        <taxon>Chytridiomycetes</taxon>
        <taxon>Rhizophydiales</taxon>
        <taxon>Rhizophydiales incertae sedis</taxon>
        <taxon>Polyrhizophydium</taxon>
    </lineage>
</organism>
<evidence type="ECO:0000313" key="6">
    <source>
        <dbReference type="EMBL" id="KAL2911941.1"/>
    </source>
</evidence>
<evidence type="ECO:0000313" key="7">
    <source>
        <dbReference type="Proteomes" id="UP001527925"/>
    </source>
</evidence>
<dbReference type="PANTHER" id="PTHR13675">
    <property type="entry name" value="LYR MOTIF-CONTAINING PROTEIN 2"/>
    <property type="match status" value="1"/>
</dbReference>
<dbReference type="Pfam" id="PF05347">
    <property type="entry name" value="Complex1_LYR"/>
    <property type="match status" value="1"/>
</dbReference>
<evidence type="ECO:0000256" key="3">
    <source>
        <dbReference type="ARBA" id="ARBA00023186"/>
    </source>
</evidence>
<keyword evidence="7" id="KW-1185">Reference proteome</keyword>
<reference evidence="6 7" key="1">
    <citation type="submission" date="2023-09" db="EMBL/GenBank/DDBJ databases">
        <title>Pangenome analysis of Batrachochytrium dendrobatidis and related Chytrids.</title>
        <authorList>
            <person name="Yacoub M.N."/>
            <person name="Stajich J.E."/>
            <person name="James T.Y."/>
        </authorList>
    </citation>
    <scope>NUCLEOTIDE SEQUENCE [LARGE SCALE GENOMIC DNA]</scope>
    <source>
        <strain evidence="6 7">JEL0888</strain>
    </source>
</reference>
<evidence type="ECO:0000256" key="2">
    <source>
        <dbReference type="ARBA" id="ARBA00023128"/>
    </source>
</evidence>
<keyword evidence="3" id="KW-0143">Chaperone</keyword>
<proteinExistence type="inferred from homology"/>
<accession>A0ABR4MXJ5</accession>
<dbReference type="EMBL" id="JADGIZ020000082">
    <property type="protein sequence ID" value="KAL2911941.1"/>
    <property type="molecule type" value="Genomic_DNA"/>
</dbReference>
<dbReference type="Proteomes" id="UP001527925">
    <property type="component" value="Unassembled WGS sequence"/>
</dbReference>
<comment type="similarity">
    <text evidence="4">Belongs to the complex I LYR family. SDHAF1 subfamily.</text>
</comment>
<dbReference type="InterPro" id="IPR008011">
    <property type="entry name" value="Complex1_LYR_dom"/>
</dbReference>
<dbReference type="CDD" id="cd20268">
    <property type="entry name" value="Complex1_LYR_SDHAF1_LYRM8"/>
    <property type="match status" value="1"/>
</dbReference>
<comment type="caution">
    <text evidence="6">The sequence shown here is derived from an EMBL/GenBank/DDBJ whole genome shotgun (WGS) entry which is preliminary data.</text>
</comment>
<feature type="domain" description="Complex 1 LYR protein" evidence="5">
    <location>
        <begin position="9"/>
        <end position="68"/>
    </location>
</feature>
<gene>
    <name evidence="6" type="ORF">HK105_208551</name>
</gene>
<dbReference type="InterPro" id="IPR045295">
    <property type="entry name" value="Complex1_LYR_SDHAF1_LYRM8"/>
</dbReference>
<protein>
    <recommendedName>
        <fullName evidence="5">Complex 1 LYR protein domain-containing protein</fullName>
    </recommendedName>
</protein>
<sequence>MPARSQLQREVSGLYRALLRAARSKPPETRERFRARIAAQFRRDAESVSRRDFAAIEFLLRRGNRQLELLRSPNVVDIE</sequence>